<proteinExistence type="predicted"/>
<evidence type="ECO:0000313" key="3">
    <source>
        <dbReference type="EMBL" id="STX63150.1"/>
    </source>
</evidence>
<protein>
    <submittedName>
        <fullName evidence="3">Uncharacterized protein</fullName>
    </submittedName>
</protein>
<evidence type="ECO:0000313" key="2">
    <source>
        <dbReference type="EMBL" id="KTD37373.1"/>
    </source>
</evidence>
<keyword evidence="4" id="KW-1185">Reference proteome</keyword>
<dbReference type="EMBL" id="UGOG01000001">
    <property type="protein sequence ID" value="STX63150.1"/>
    <property type="molecule type" value="Genomic_DNA"/>
</dbReference>
<feature type="region of interest" description="Disordered" evidence="1">
    <location>
        <begin position="103"/>
        <end position="139"/>
    </location>
</feature>
<dbReference type="EMBL" id="LNYN01000013">
    <property type="protein sequence ID" value="KTD37373.1"/>
    <property type="molecule type" value="Genomic_DNA"/>
</dbReference>
<dbReference type="Proteomes" id="UP000254040">
    <property type="component" value="Unassembled WGS sequence"/>
</dbReference>
<reference evidence="2 4" key="1">
    <citation type="submission" date="2015-11" db="EMBL/GenBank/DDBJ databases">
        <title>Genomic analysis of 38 Legionella species identifies large and diverse effector repertoires.</title>
        <authorList>
            <person name="Burstein D."/>
            <person name="Amaro F."/>
            <person name="Zusman T."/>
            <person name="Lifshitz Z."/>
            <person name="Cohen O."/>
            <person name="Gilbert J.A."/>
            <person name="Pupko T."/>
            <person name="Shuman H.A."/>
            <person name="Segal G."/>
        </authorList>
    </citation>
    <scope>NUCLEOTIDE SEQUENCE [LARGE SCALE GENOMIC DNA]</scope>
    <source>
        <strain evidence="2 4">ATCC 43877</strain>
    </source>
</reference>
<evidence type="ECO:0000256" key="1">
    <source>
        <dbReference type="SAM" id="MobiDB-lite"/>
    </source>
</evidence>
<gene>
    <name evidence="2" type="ORF">Lmor_0565</name>
    <name evidence="3" type="ORF">NCTC12239_02092</name>
</gene>
<name>A0A378JYN7_9GAMM</name>
<accession>A0A378JYN7</accession>
<feature type="compositionally biased region" description="Polar residues" evidence="1">
    <location>
        <begin position="103"/>
        <end position="118"/>
    </location>
</feature>
<feature type="compositionally biased region" description="Polar residues" evidence="1">
    <location>
        <begin position="128"/>
        <end position="139"/>
    </location>
</feature>
<organism evidence="3 5">
    <name type="scientific">Legionella moravica</name>
    <dbReference type="NCBI Taxonomy" id="39962"/>
    <lineage>
        <taxon>Bacteria</taxon>
        <taxon>Pseudomonadati</taxon>
        <taxon>Pseudomonadota</taxon>
        <taxon>Gammaproteobacteria</taxon>
        <taxon>Legionellales</taxon>
        <taxon>Legionellaceae</taxon>
        <taxon>Legionella</taxon>
    </lineage>
</organism>
<reference evidence="3 5" key="2">
    <citation type="submission" date="2018-06" db="EMBL/GenBank/DDBJ databases">
        <authorList>
            <consortium name="Pathogen Informatics"/>
            <person name="Doyle S."/>
        </authorList>
    </citation>
    <scope>NUCLEOTIDE SEQUENCE [LARGE SCALE GENOMIC DNA]</scope>
    <source>
        <strain evidence="3 5">NCTC12239</strain>
    </source>
</reference>
<dbReference type="Proteomes" id="UP000054985">
    <property type="component" value="Unassembled WGS sequence"/>
</dbReference>
<sequence>MYSNHEFISQTKNDTRKARKLLAQAKHNPESAPPLYCILFGEEAPDTLKQSSGLLARILCGDLYHLDSVLSQCDPKELLDSFNSECVLWNEYLQIVAESKAQSSSQVGASEEQTQTPPQEVASEGETTKPSQTHLSSTK</sequence>
<dbReference type="RefSeq" id="WP_028384964.1">
    <property type="nucleotide sequence ID" value="NZ_CAAAJG010000011.1"/>
</dbReference>
<evidence type="ECO:0000313" key="4">
    <source>
        <dbReference type="Proteomes" id="UP000054985"/>
    </source>
</evidence>
<evidence type="ECO:0000313" key="5">
    <source>
        <dbReference type="Proteomes" id="UP000254040"/>
    </source>
</evidence>
<dbReference type="STRING" id="39962.Lmor_0565"/>
<dbReference type="AlphaFoldDB" id="A0A378JYN7"/>